<dbReference type="EnsemblBacteria" id="AAK22760">
    <property type="protein sequence ID" value="AAK22760"/>
    <property type="gene ID" value="CC_0775"/>
</dbReference>
<dbReference type="KEGG" id="ccr:CC_0775"/>
<dbReference type="STRING" id="190650.CC_0775"/>
<keyword evidence="3" id="KW-1185">Reference proteome</keyword>
<evidence type="ECO:0000313" key="3">
    <source>
        <dbReference type="Proteomes" id="UP000001816"/>
    </source>
</evidence>
<reference evidence="2 3" key="1">
    <citation type="journal article" date="2001" name="Proc. Natl. Acad. Sci. U.S.A.">
        <title>Complete genome sequence of Caulobacter crescentus.</title>
        <authorList>
            <person name="Nierman W.C."/>
            <person name="Feldblyum T.V."/>
            <person name="Laub M.T."/>
            <person name="Paulsen I.T."/>
            <person name="Nelson K.E."/>
            <person name="Eisen J.A."/>
            <person name="Heidelberg J.F."/>
            <person name="Alley M.R."/>
            <person name="Ohta N."/>
            <person name="Maddock J.R."/>
            <person name="Potocka I."/>
            <person name="Nelson W.C."/>
            <person name="Newton A."/>
            <person name="Stephens C."/>
            <person name="Phadke N.D."/>
            <person name="Ely B."/>
            <person name="DeBoy R.T."/>
            <person name="Dodson R.J."/>
            <person name="Durkin A.S."/>
            <person name="Gwinn M.L."/>
            <person name="Haft D.H."/>
            <person name="Kolonay J.F."/>
            <person name="Smit J."/>
            <person name="Craven M.B."/>
            <person name="Khouri H."/>
            <person name="Shetty J."/>
            <person name="Berry K."/>
            <person name="Utterback T."/>
            <person name="Tran K."/>
            <person name="Wolf A."/>
            <person name="Vamathevan J."/>
            <person name="Ermolaeva M."/>
            <person name="White O."/>
            <person name="Salzberg S.L."/>
            <person name="Venter J.C."/>
            <person name="Shapiro L."/>
            <person name="Fraser C.M."/>
        </authorList>
    </citation>
    <scope>NUCLEOTIDE SEQUENCE [LARGE SCALE GENOMIC DNA]</scope>
    <source>
        <strain evidence="3">ATCC 19089 / CB15</strain>
    </source>
</reference>
<name>Q9AA33_CAUVC</name>
<evidence type="ECO:0000256" key="1">
    <source>
        <dbReference type="SAM" id="MobiDB-lite"/>
    </source>
</evidence>
<dbReference type="Proteomes" id="UP000001816">
    <property type="component" value="Chromosome"/>
</dbReference>
<feature type="region of interest" description="Disordered" evidence="1">
    <location>
        <begin position="120"/>
        <end position="176"/>
    </location>
</feature>
<feature type="region of interest" description="Disordered" evidence="1">
    <location>
        <begin position="1"/>
        <end position="66"/>
    </location>
</feature>
<organism evidence="2 3">
    <name type="scientific">Caulobacter vibrioides (strain ATCC 19089 / CIP 103742 / CB 15)</name>
    <name type="common">Caulobacter crescentus</name>
    <dbReference type="NCBI Taxonomy" id="190650"/>
    <lineage>
        <taxon>Bacteria</taxon>
        <taxon>Pseudomonadati</taxon>
        <taxon>Pseudomonadota</taxon>
        <taxon>Alphaproteobacteria</taxon>
        <taxon>Caulobacterales</taxon>
        <taxon>Caulobacteraceae</taxon>
        <taxon>Caulobacter</taxon>
    </lineage>
</organism>
<gene>
    <name evidence="2" type="ordered locus">CC_0775</name>
</gene>
<dbReference type="AlphaFoldDB" id="Q9AA33"/>
<dbReference type="PIR" id="D87345">
    <property type="entry name" value="D87345"/>
</dbReference>
<feature type="compositionally biased region" description="Polar residues" evidence="1">
    <location>
        <begin position="123"/>
        <end position="132"/>
    </location>
</feature>
<evidence type="ECO:0000313" key="2">
    <source>
        <dbReference type="EMBL" id="AAK22760.1"/>
    </source>
</evidence>
<dbReference type="HOGENOM" id="CLU_1522502_0_0_5"/>
<protein>
    <submittedName>
        <fullName evidence="2">Uncharacterized protein</fullName>
    </submittedName>
</protein>
<proteinExistence type="predicted"/>
<sequence>MRHAPRPARPDPCRRGRAGPGRSGEDSRRAQAQARRRGPDADRHAELCPARADPAGRGTSRRRCHPVQGHLRADALFLSFRRRRRQLRRSLGPVQRRLHGDLFPRAARAVGRKRPLRLIASRRATSPASQGRKTCFPSCPACGGGGARRKPRDGGGAATPLPQRPLAASDNADTLT</sequence>
<accession>Q9AA33</accession>
<dbReference type="EMBL" id="AE005673">
    <property type="protein sequence ID" value="AAK22760.1"/>
    <property type="molecule type" value="Genomic_DNA"/>
</dbReference>
<feature type="compositionally biased region" description="Basic and acidic residues" evidence="1">
    <location>
        <begin position="37"/>
        <end position="46"/>
    </location>
</feature>
<dbReference type="BioCyc" id="CAULO:CC0775-MONOMER"/>